<name>A0A067PM92_9AGAM</name>
<keyword evidence="1 3" id="KW-0238">DNA-binding</keyword>
<dbReference type="PROSITE" id="PS50118">
    <property type="entry name" value="HMG_BOX_2"/>
    <property type="match status" value="1"/>
</dbReference>
<feature type="non-terminal residue" evidence="5">
    <location>
        <position position="1"/>
    </location>
</feature>
<dbReference type="InterPro" id="IPR051356">
    <property type="entry name" value="SOX/SOX-like_TF"/>
</dbReference>
<evidence type="ECO:0000256" key="2">
    <source>
        <dbReference type="ARBA" id="ARBA00023242"/>
    </source>
</evidence>
<evidence type="ECO:0000259" key="4">
    <source>
        <dbReference type="PROSITE" id="PS50118"/>
    </source>
</evidence>
<dbReference type="GO" id="GO:0000978">
    <property type="term" value="F:RNA polymerase II cis-regulatory region sequence-specific DNA binding"/>
    <property type="evidence" value="ECO:0007669"/>
    <property type="project" value="TreeGrafter"/>
</dbReference>
<dbReference type="STRING" id="933084.A0A067PM92"/>
<keyword evidence="2 3" id="KW-0539">Nucleus</keyword>
<feature type="non-terminal residue" evidence="5">
    <location>
        <position position="73"/>
    </location>
</feature>
<organism evidence="5 6">
    <name type="scientific">Jaapia argillacea MUCL 33604</name>
    <dbReference type="NCBI Taxonomy" id="933084"/>
    <lineage>
        <taxon>Eukaryota</taxon>
        <taxon>Fungi</taxon>
        <taxon>Dikarya</taxon>
        <taxon>Basidiomycota</taxon>
        <taxon>Agaricomycotina</taxon>
        <taxon>Agaricomycetes</taxon>
        <taxon>Agaricomycetidae</taxon>
        <taxon>Jaapiales</taxon>
        <taxon>Jaapiaceae</taxon>
        <taxon>Jaapia</taxon>
    </lineage>
</organism>
<dbReference type="Gene3D" id="1.10.30.10">
    <property type="entry name" value="High mobility group box domain"/>
    <property type="match status" value="1"/>
</dbReference>
<feature type="domain" description="HMG box" evidence="4">
    <location>
        <begin position="1"/>
        <end position="70"/>
    </location>
</feature>
<dbReference type="PANTHER" id="PTHR45789:SF2">
    <property type="entry name" value="FI18025P1"/>
    <property type="match status" value="1"/>
</dbReference>
<dbReference type="PANTHER" id="PTHR45789">
    <property type="entry name" value="FI18025P1"/>
    <property type="match status" value="1"/>
</dbReference>
<dbReference type="Proteomes" id="UP000027265">
    <property type="component" value="Unassembled WGS sequence"/>
</dbReference>
<dbReference type="InterPro" id="IPR036910">
    <property type="entry name" value="HMG_box_dom_sf"/>
</dbReference>
<accession>A0A067PM92</accession>
<reference evidence="6" key="1">
    <citation type="journal article" date="2014" name="Proc. Natl. Acad. Sci. U.S.A.">
        <title>Extensive sampling of basidiomycete genomes demonstrates inadequacy of the white-rot/brown-rot paradigm for wood decay fungi.</title>
        <authorList>
            <person name="Riley R."/>
            <person name="Salamov A.A."/>
            <person name="Brown D.W."/>
            <person name="Nagy L.G."/>
            <person name="Floudas D."/>
            <person name="Held B.W."/>
            <person name="Levasseur A."/>
            <person name="Lombard V."/>
            <person name="Morin E."/>
            <person name="Otillar R."/>
            <person name="Lindquist E.A."/>
            <person name="Sun H."/>
            <person name="LaButti K.M."/>
            <person name="Schmutz J."/>
            <person name="Jabbour D."/>
            <person name="Luo H."/>
            <person name="Baker S.E."/>
            <person name="Pisabarro A.G."/>
            <person name="Walton J.D."/>
            <person name="Blanchette R.A."/>
            <person name="Henrissat B."/>
            <person name="Martin F."/>
            <person name="Cullen D."/>
            <person name="Hibbett D.S."/>
            <person name="Grigoriev I.V."/>
        </authorList>
    </citation>
    <scope>NUCLEOTIDE SEQUENCE [LARGE SCALE GENOMIC DNA]</scope>
    <source>
        <strain evidence="6">MUCL 33604</strain>
    </source>
</reference>
<sequence>IPRPQNAFVLFRTELCRSGKISYLVERDHRHISRIIGHCWHSLSEKERQQWKAKAEAVKLAHRKMYPNYKFAP</sequence>
<protein>
    <recommendedName>
        <fullName evidence="4">HMG box domain-containing protein</fullName>
    </recommendedName>
</protein>
<dbReference type="GO" id="GO:0000981">
    <property type="term" value="F:DNA-binding transcription factor activity, RNA polymerase II-specific"/>
    <property type="evidence" value="ECO:0007669"/>
    <property type="project" value="TreeGrafter"/>
</dbReference>
<dbReference type="HOGENOM" id="CLU_082854_6_2_1"/>
<dbReference type="SMART" id="SM00398">
    <property type="entry name" value="HMG"/>
    <property type="match status" value="1"/>
</dbReference>
<evidence type="ECO:0000256" key="1">
    <source>
        <dbReference type="ARBA" id="ARBA00023125"/>
    </source>
</evidence>
<dbReference type="SUPFAM" id="SSF47095">
    <property type="entry name" value="HMG-box"/>
    <property type="match status" value="1"/>
</dbReference>
<gene>
    <name evidence="5" type="ORF">JAAARDRAFT_93880</name>
</gene>
<keyword evidence="6" id="KW-1185">Reference proteome</keyword>
<dbReference type="AlphaFoldDB" id="A0A067PM92"/>
<evidence type="ECO:0000313" key="5">
    <source>
        <dbReference type="EMBL" id="KDQ54920.1"/>
    </source>
</evidence>
<dbReference type="EMBL" id="KL197727">
    <property type="protein sequence ID" value="KDQ54920.1"/>
    <property type="molecule type" value="Genomic_DNA"/>
</dbReference>
<dbReference type="Pfam" id="PF00505">
    <property type="entry name" value="HMG_box"/>
    <property type="match status" value="1"/>
</dbReference>
<dbReference type="InterPro" id="IPR009071">
    <property type="entry name" value="HMG_box_dom"/>
</dbReference>
<dbReference type="InParanoid" id="A0A067PM92"/>
<dbReference type="CDD" id="cd01389">
    <property type="entry name" value="HMG-box_ROX1-like"/>
    <property type="match status" value="1"/>
</dbReference>
<evidence type="ECO:0000313" key="6">
    <source>
        <dbReference type="Proteomes" id="UP000027265"/>
    </source>
</evidence>
<proteinExistence type="predicted"/>
<dbReference type="GO" id="GO:0005634">
    <property type="term" value="C:nucleus"/>
    <property type="evidence" value="ECO:0007669"/>
    <property type="project" value="UniProtKB-UniRule"/>
</dbReference>
<dbReference type="OrthoDB" id="6247875at2759"/>
<feature type="DNA-binding region" description="HMG box" evidence="3">
    <location>
        <begin position="1"/>
        <end position="70"/>
    </location>
</feature>
<evidence type="ECO:0000256" key="3">
    <source>
        <dbReference type="PROSITE-ProRule" id="PRU00267"/>
    </source>
</evidence>